<dbReference type="OrthoDB" id="2575094at2"/>
<name>A0A0A3ISQ9_9BACI</name>
<sequence>MYQLTIDKAYKGSEQKTLVKYIFSDMDIKSHTGSAGMDELIYLFKIGNRSVIHNFNCSEQIAIPFISNNFTLQSMIDEKNLQDPDVIYLYLNNRKNLMKIVNKLIPFQKPIVTSAISEDLLNILRVNNFNEYSESLLEETVYFPSFYSAADQQDVCLRLGTARPAQKQQEPPSPKMESKVVELEMLKEISTLHKELDLLKGEFAKKATDTNLLIQSIPEQIDSLQQEKKNLIKQISALQEQLKKKAEQEKTLKKQNEELEAKYLKATAEHIELKAEVEKQIVDKLHIVDEMDIYINETTLLVNENRYFKSKYEEMGGKFNELQERYLVLESRYEALKNSKLGKLTLKYWGLKNKRR</sequence>
<reference evidence="2 3" key="1">
    <citation type="submission" date="2014-02" db="EMBL/GenBank/DDBJ databases">
        <title>Draft genome sequence of Lysinibacillus odysseyi NBRC 100172.</title>
        <authorList>
            <person name="Zhang F."/>
            <person name="Wang G."/>
            <person name="Zhang L."/>
        </authorList>
    </citation>
    <scope>NUCLEOTIDE SEQUENCE [LARGE SCALE GENOMIC DNA]</scope>
    <source>
        <strain evidence="2 3">NBRC 100172</strain>
    </source>
</reference>
<evidence type="ECO:0000256" key="1">
    <source>
        <dbReference type="SAM" id="Coils"/>
    </source>
</evidence>
<keyword evidence="1" id="KW-0175">Coiled coil</keyword>
<evidence type="ECO:0000313" key="2">
    <source>
        <dbReference type="EMBL" id="KGR86520.1"/>
    </source>
</evidence>
<accession>A0A0A3ISQ9</accession>
<proteinExistence type="predicted"/>
<evidence type="ECO:0000313" key="3">
    <source>
        <dbReference type="Proteomes" id="UP000030437"/>
    </source>
</evidence>
<dbReference type="RefSeq" id="WP_036152492.1">
    <property type="nucleotide sequence ID" value="NZ_AVCX01000014.1"/>
</dbReference>
<keyword evidence="3" id="KW-1185">Reference proteome</keyword>
<dbReference type="AlphaFoldDB" id="A0A0A3ISQ9"/>
<comment type="caution">
    <text evidence="2">The sequence shown here is derived from an EMBL/GenBank/DDBJ whole genome shotgun (WGS) entry which is preliminary data.</text>
</comment>
<dbReference type="STRING" id="1220589.CD32_06415"/>
<protein>
    <submittedName>
        <fullName evidence="2">Uncharacterized protein</fullName>
    </submittedName>
</protein>
<dbReference type="EMBL" id="JPVP01000051">
    <property type="protein sequence ID" value="KGR86520.1"/>
    <property type="molecule type" value="Genomic_DNA"/>
</dbReference>
<feature type="coiled-coil region" evidence="1">
    <location>
        <begin position="214"/>
        <end position="276"/>
    </location>
</feature>
<gene>
    <name evidence="2" type="ORF">CD32_06415</name>
</gene>
<dbReference type="Proteomes" id="UP000030437">
    <property type="component" value="Unassembled WGS sequence"/>
</dbReference>
<organism evidence="2 3">
    <name type="scientific">Lysinibacillus odysseyi 34hs-1 = NBRC 100172</name>
    <dbReference type="NCBI Taxonomy" id="1220589"/>
    <lineage>
        <taxon>Bacteria</taxon>
        <taxon>Bacillati</taxon>
        <taxon>Bacillota</taxon>
        <taxon>Bacilli</taxon>
        <taxon>Bacillales</taxon>
        <taxon>Bacillaceae</taxon>
        <taxon>Lysinibacillus</taxon>
    </lineage>
</organism>